<evidence type="ECO:0000313" key="5">
    <source>
        <dbReference type="Proteomes" id="UP000825729"/>
    </source>
</evidence>
<dbReference type="AlphaFoldDB" id="A0AAV7F326"/>
<dbReference type="InterPro" id="IPR011990">
    <property type="entry name" value="TPR-like_helical_dom_sf"/>
</dbReference>
<gene>
    <name evidence="4" type="ORF">H6P81_007150</name>
</gene>
<protein>
    <recommendedName>
        <fullName evidence="3">DYW domain-containing protein</fullName>
    </recommendedName>
</protein>
<sequence length="561" mass="63052">MNGSSTLRPLKFPLASLQCGSLLQTLANAKCLERGRQLHAHVIVSNVLLDNTYLRTKLCAMYAVCGNMPDARLLFDHVILKSSFLWNIMIRGYACSGASGEALLLYRQMLSFGTRADKFTYPFVVKACGDLIVEEIGRRVHCDVIVNELQWDVFVGNSLVFMYTRFRDMELAWKLFDRMPKRDLITWNTMISGYVKNGEPGEALKVFFKLVEEAELRADALTFVSVLPACADLGASQQIAALQVGTCIHAFLIRNRSLSDVVLGTALLDIGKDAITLLSQMKENGIKPDEVTITSVLSACSHAGLVEEGRHIFNQIVEEFSMNPKVEHYACMVDLLGRAGHLDEAYKLLKNMTCKPTADLWVALLSACRIHRNLNLAKIAARNAFALKPKGVGSYISLSNMYAAEKRWEDVEMVRAILRNRGLKKDPGCSFIEFDRVIYRFLVGDRSHSQSDSIYAKLGELRNLVKESGYVPDTSCVLYDVEEEAKKKMLWDHSERLAIAFSLINTAEGMPIRIIKNLRVCGDCHTVTKLISKLVRRDIIVRDARRFHHFSDGICSCGDFW</sequence>
<dbReference type="Pfam" id="PF14432">
    <property type="entry name" value="DYW_deaminase"/>
    <property type="match status" value="1"/>
</dbReference>
<dbReference type="InterPro" id="IPR032867">
    <property type="entry name" value="DYW_dom"/>
</dbReference>
<evidence type="ECO:0000256" key="1">
    <source>
        <dbReference type="ARBA" id="ARBA00022737"/>
    </source>
</evidence>
<comment type="caution">
    <text evidence="4">The sequence shown here is derived from an EMBL/GenBank/DDBJ whole genome shotgun (WGS) entry which is preliminary data.</text>
</comment>
<dbReference type="NCBIfam" id="TIGR00756">
    <property type="entry name" value="PPR"/>
    <property type="match status" value="3"/>
</dbReference>
<dbReference type="InterPro" id="IPR046848">
    <property type="entry name" value="E_motif"/>
</dbReference>
<dbReference type="InterPro" id="IPR002885">
    <property type="entry name" value="PPR_rpt"/>
</dbReference>
<dbReference type="GO" id="GO:0003723">
    <property type="term" value="F:RNA binding"/>
    <property type="evidence" value="ECO:0007669"/>
    <property type="project" value="InterPro"/>
</dbReference>
<dbReference type="FunFam" id="1.25.40.10:FF:000090">
    <property type="entry name" value="Pentatricopeptide repeat-containing protein, chloroplastic"/>
    <property type="match status" value="1"/>
</dbReference>
<dbReference type="PROSITE" id="PS51375">
    <property type="entry name" value="PPR"/>
    <property type="match status" value="2"/>
</dbReference>
<keyword evidence="1" id="KW-0677">Repeat</keyword>
<dbReference type="EMBL" id="JAINDJ010000003">
    <property type="protein sequence ID" value="KAG9454246.1"/>
    <property type="molecule type" value="Genomic_DNA"/>
</dbReference>
<evidence type="ECO:0000256" key="2">
    <source>
        <dbReference type="PROSITE-ProRule" id="PRU00708"/>
    </source>
</evidence>
<organism evidence="4 5">
    <name type="scientific">Aristolochia fimbriata</name>
    <name type="common">White veined hardy Dutchman's pipe vine</name>
    <dbReference type="NCBI Taxonomy" id="158543"/>
    <lineage>
        <taxon>Eukaryota</taxon>
        <taxon>Viridiplantae</taxon>
        <taxon>Streptophyta</taxon>
        <taxon>Embryophyta</taxon>
        <taxon>Tracheophyta</taxon>
        <taxon>Spermatophyta</taxon>
        <taxon>Magnoliopsida</taxon>
        <taxon>Magnoliidae</taxon>
        <taxon>Piperales</taxon>
        <taxon>Aristolochiaceae</taxon>
        <taxon>Aristolochia</taxon>
    </lineage>
</organism>
<feature type="repeat" description="PPR" evidence="2">
    <location>
        <begin position="183"/>
        <end position="218"/>
    </location>
</feature>
<dbReference type="SUPFAM" id="SSF48452">
    <property type="entry name" value="TPR-like"/>
    <property type="match status" value="1"/>
</dbReference>
<feature type="repeat" description="PPR" evidence="2">
    <location>
        <begin position="82"/>
        <end position="116"/>
    </location>
</feature>
<evidence type="ECO:0000259" key="3">
    <source>
        <dbReference type="Pfam" id="PF14432"/>
    </source>
</evidence>
<dbReference type="FunFam" id="1.25.40.10:FF:000344">
    <property type="entry name" value="Pentatricopeptide repeat-containing protein"/>
    <property type="match status" value="1"/>
</dbReference>
<dbReference type="InterPro" id="IPR046960">
    <property type="entry name" value="PPR_At4g14850-like_plant"/>
</dbReference>
<dbReference type="Pfam" id="PF20431">
    <property type="entry name" value="E_motif"/>
    <property type="match status" value="1"/>
</dbReference>
<dbReference type="PANTHER" id="PTHR24015">
    <property type="entry name" value="OS07G0578800 PROTEIN-RELATED"/>
    <property type="match status" value="1"/>
</dbReference>
<dbReference type="GO" id="GO:0008270">
    <property type="term" value="F:zinc ion binding"/>
    <property type="evidence" value="ECO:0007669"/>
    <property type="project" value="InterPro"/>
</dbReference>
<evidence type="ECO:0000313" key="4">
    <source>
        <dbReference type="EMBL" id="KAG9454246.1"/>
    </source>
</evidence>
<dbReference type="Pfam" id="PF01535">
    <property type="entry name" value="PPR"/>
    <property type="match status" value="5"/>
</dbReference>
<dbReference type="Gene3D" id="1.25.40.10">
    <property type="entry name" value="Tetratricopeptide repeat domain"/>
    <property type="match status" value="3"/>
</dbReference>
<feature type="domain" description="DYW" evidence="3">
    <location>
        <begin position="469"/>
        <end position="561"/>
    </location>
</feature>
<name>A0AAV7F326_ARIFI</name>
<dbReference type="GO" id="GO:0009451">
    <property type="term" value="P:RNA modification"/>
    <property type="evidence" value="ECO:0007669"/>
    <property type="project" value="InterPro"/>
</dbReference>
<keyword evidence="5" id="KW-1185">Reference proteome</keyword>
<accession>A0AAV7F326</accession>
<dbReference type="Proteomes" id="UP000825729">
    <property type="component" value="Unassembled WGS sequence"/>
</dbReference>
<proteinExistence type="predicted"/>
<reference evidence="4 5" key="1">
    <citation type="submission" date="2021-07" db="EMBL/GenBank/DDBJ databases">
        <title>The Aristolochia fimbriata genome: insights into angiosperm evolution, floral development and chemical biosynthesis.</title>
        <authorList>
            <person name="Jiao Y."/>
        </authorList>
    </citation>
    <scope>NUCLEOTIDE SEQUENCE [LARGE SCALE GENOMIC DNA]</scope>
    <source>
        <strain evidence="4">IBCAS-2021</strain>
        <tissue evidence="4">Leaf</tissue>
    </source>
</reference>
<dbReference type="PANTHER" id="PTHR24015:SF553">
    <property type="entry name" value="DYW DOMAIN-CONTAINING PROTEIN"/>
    <property type="match status" value="1"/>
</dbReference>